<protein>
    <recommendedName>
        <fullName evidence="4">Carboxypeptidase-like regulatory domain-containing protein</fullName>
    </recommendedName>
</protein>
<evidence type="ECO:0000313" key="2">
    <source>
        <dbReference type="EMBL" id="MCJ0742635.1"/>
    </source>
</evidence>
<comment type="caution">
    <text evidence="2">The sequence shown here is derived from an EMBL/GenBank/DDBJ whole genome shotgun (WGS) entry which is preliminary data.</text>
</comment>
<evidence type="ECO:0000256" key="1">
    <source>
        <dbReference type="SAM" id="SignalP"/>
    </source>
</evidence>
<reference evidence="2" key="1">
    <citation type="submission" date="2022-03" db="EMBL/GenBank/DDBJ databases">
        <authorList>
            <person name="Woo C.Y."/>
        </authorList>
    </citation>
    <scope>NUCLEOTIDE SEQUENCE</scope>
    <source>
        <strain evidence="2">CYS-01</strain>
    </source>
</reference>
<accession>A0ABS9ZWF3</accession>
<evidence type="ECO:0000313" key="3">
    <source>
        <dbReference type="Proteomes" id="UP001165460"/>
    </source>
</evidence>
<name>A0ABS9ZWF3_9SPHI</name>
<sequence>MWLKRLASVLSSILIYSISIAQSNQSSIWSPQVRIDGSDLPVTGVTIDINSKNYFPSNELGVVPIPLAILKISDTINVRHIGFETKKIIVTNLNELLSVILLKEAAITLNEVKIIENKKKSKTLEYGPNSFSISHYLTAFNRKYALYLPKYENEGYIKEIIINMSNKANGINAPFKISLYKKNNKSEFPSEQLMEGFIVSNKKSEKSFSIDISYLGIKIPDEGVFIVFETLPQEYYSNDILKIHGWQLNKLPSLKYSSFPKKFNKDFYSLIHFGNAGWVKMPNLEFQFQAKILTLND</sequence>
<dbReference type="RefSeq" id="WP_243361284.1">
    <property type="nucleotide sequence ID" value="NZ_JALGBH010000002.1"/>
</dbReference>
<keyword evidence="3" id="KW-1185">Reference proteome</keyword>
<dbReference type="Proteomes" id="UP001165460">
    <property type="component" value="Unassembled WGS sequence"/>
</dbReference>
<feature type="signal peptide" evidence="1">
    <location>
        <begin position="1"/>
        <end position="21"/>
    </location>
</feature>
<proteinExistence type="predicted"/>
<organism evidence="2 3">
    <name type="scientific">Pedobacter montanisoli</name>
    <dbReference type="NCBI Taxonomy" id="2923277"/>
    <lineage>
        <taxon>Bacteria</taxon>
        <taxon>Pseudomonadati</taxon>
        <taxon>Bacteroidota</taxon>
        <taxon>Sphingobacteriia</taxon>
        <taxon>Sphingobacteriales</taxon>
        <taxon>Sphingobacteriaceae</taxon>
        <taxon>Pedobacter</taxon>
    </lineage>
</organism>
<gene>
    <name evidence="2" type="ORF">MMF97_07930</name>
</gene>
<evidence type="ECO:0008006" key="4">
    <source>
        <dbReference type="Google" id="ProtNLM"/>
    </source>
</evidence>
<keyword evidence="1" id="KW-0732">Signal</keyword>
<dbReference type="EMBL" id="JALGBH010000002">
    <property type="protein sequence ID" value="MCJ0742635.1"/>
    <property type="molecule type" value="Genomic_DNA"/>
</dbReference>
<feature type="chain" id="PRO_5045605365" description="Carboxypeptidase-like regulatory domain-containing protein" evidence="1">
    <location>
        <begin position="22"/>
        <end position="297"/>
    </location>
</feature>